<dbReference type="PANTHER" id="PTHR24421">
    <property type="entry name" value="NITRATE/NITRITE SENSOR PROTEIN NARX-RELATED"/>
    <property type="match status" value="1"/>
</dbReference>
<dbReference type="Pfam" id="PF02518">
    <property type="entry name" value="HATPase_c"/>
    <property type="match status" value="1"/>
</dbReference>
<dbReference type="InterPro" id="IPR011712">
    <property type="entry name" value="Sig_transdc_His_kin_sub3_dim/P"/>
</dbReference>
<evidence type="ECO:0000256" key="9">
    <source>
        <dbReference type="SAM" id="MobiDB-lite"/>
    </source>
</evidence>
<dbReference type="RefSeq" id="WP_344611183.1">
    <property type="nucleotide sequence ID" value="NZ_BAAARV010000007.1"/>
</dbReference>
<reference evidence="14" key="1">
    <citation type="journal article" date="2019" name="Int. J. Syst. Evol. Microbiol.">
        <title>The Global Catalogue of Microorganisms (GCM) 10K type strain sequencing project: providing services to taxonomists for standard genome sequencing and annotation.</title>
        <authorList>
            <consortium name="The Broad Institute Genomics Platform"/>
            <consortium name="The Broad Institute Genome Sequencing Center for Infectious Disease"/>
            <person name="Wu L."/>
            <person name="Ma J."/>
        </authorList>
    </citation>
    <scope>NUCLEOTIDE SEQUENCE [LARGE SCALE GENOMIC DNA]</scope>
    <source>
        <strain evidence="14">JCM 3272</strain>
    </source>
</reference>
<dbReference type="EMBL" id="BAAARV010000007">
    <property type="protein sequence ID" value="GAA2332601.1"/>
    <property type="molecule type" value="Genomic_DNA"/>
</dbReference>
<evidence type="ECO:0000256" key="6">
    <source>
        <dbReference type="ARBA" id="ARBA00022777"/>
    </source>
</evidence>
<feature type="domain" description="Histidine kinase/HSP90-like ATPase" evidence="11">
    <location>
        <begin position="296"/>
        <end position="383"/>
    </location>
</feature>
<dbReference type="CDD" id="cd16917">
    <property type="entry name" value="HATPase_UhpB-NarQ-NarX-like"/>
    <property type="match status" value="1"/>
</dbReference>
<evidence type="ECO:0000256" key="4">
    <source>
        <dbReference type="ARBA" id="ARBA00022679"/>
    </source>
</evidence>
<keyword evidence="7" id="KW-0067">ATP-binding</keyword>
<evidence type="ECO:0000256" key="7">
    <source>
        <dbReference type="ARBA" id="ARBA00022840"/>
    </source>
</evidence>
<evidence type="ECO:0000256" key="5">
    <source>
        <dbReference type="ARBA" id="ARBA00022741"/>
    </source>
</evidence>
<evidence type="ECO:0000256" key="8">
    <source>
        <dbReference type="ARBA" id="ARBA00023012"/>
    </source>
</evidence>
<keyword evidence="10" id="KW-1133">Transmembrane helix</keyword>
<feature type="transmembrane region" description="Helical" evidence="10">
    <location>
        <begin position="66"/>
        <end position="96"/>
    </location>
</feature>
<keyword evidence="10" id="KW-0812">Transmembrane</keyword>
<evidence type="ECO:0000256" key="3">
    <source>
        <dbReference type="ARBA" id="ARBA00022553"/>
    </source>
</evidence>
<evidence type="ECO:0000256" key="10">
    <source>
        <dbReference type="SAM" id="Phobius"/>
    </source>
</evidence>
<keyword evidence="14" id="KW-1185">Reference proteome</keyword>
<dbReference type="Proteomes" id="UP001501444">
    <property type="component" value="Unassembled WGS sequence"/>
</dbReference>
<name>A0ABP5SN09_9ACTN</name>
<feature type="transmembrane region" description="Helical" evidence="10">
    <location>
        <begin position="131"/>
        <end position="149"/>
    </location>
</feature>
<evidence type="ECO:0000259" key="11">
    <source>
        <dbReference type="Pfam" id="PF02518"/>
    </source>
</evidence>
<dbReference type="Gene3D" id="3.30.565.10">
    <property type="entry name" value="Histidine kinase-like ATPase, C-terminal domain"/>
    <property type="match status" value="1"/>
</dbReference>
<comment type="catalytic activity">
    <reaction evidence="1">
        <text>ATP + protein L-histidine = ADP + protein N-phospho-L-histidine.</text>
        <dbReference type="EC" id="2.7.13.3"/>
    </reaction>
</comment>
<feature type="transmembrane region" description="Helical" evidence="10">
    <location>
        <begin position="108"/>
        <end position="125"/>
    </location>
</feature>
<keyword evidence="4" id="KW-0808">Transferase</keyword>
<dbReference type="Pfam" id="PF07730">
    <property type="entry name" value="HisKA_3"/>
    <property type="match status" value="1"/>
</dbReference>
<organism evidence="13 14">
    <name type="scientific">Dactylosporangium salmoneum</name>
    <dbReference type="NCBI Taxonomy" id="53361"/>
    <lineage>
        <taxon>Bacteria</taxon>
        <taxon>Bacillati</taxon>
        <taxon>Actinomycetota</taxon>
        <taxon>Actinomycetes</taxon>
        <taxon>Micromonosporales</taxon>
        <taxon>Micromonosporaceae</taxon>
        <taxon>Dactylosporangium</taxon>
    </lineage>
</organism>
<accession>A0ABP5SN09</accession>
<keyword evidence="5" id="KW-0547">Nucleotide-binding</keyword>
<dbReference type="InterPro" id="IPR003594">
    <property type="entry name" value="HATPase_dom"/>
</dbReference>
<evidence type="ECO:0000313" key="13">
    <source>
        <dbReference type="EMBL" id="GAA2332601.1"/>
    </source>
</evidence>
<evidence type="ECO:0000313" key="14">
    <source>
        <dbReference type="Proteomes" id="UP001501444"/>
    </source>
</evidence>
<gene>
    <name evidence="13" type="ORF">GCM10010170_011640</name>
</gene>
<feature type="region of interest" description="Disordered" evidence="9">
    <location>
        <begin position="382"/>
        <end position="405"/>
    </location>
</feature>
<evidence type="ECO:0000259" key="12">
    <source>
        <dbReference type="Pfam" id="PF07730"/>
    </source>
</evidence>
<dbReference type="Gene3D" id="1.20.5.1930">
    <property type="match status" value="1"/>
</dbReference>
<dbReference type="EC" id="2.7.13.3" evidence="2"/>
<keyword evidence="10" id="KW-0472">Membrane</keyword>
<evidence type="ECO:0000256" key="1">
    <source>
        <dbReference type="ARBA" id="ARBA00000085"/>
    </source>
</evidence>
<sequence length="405" mass="43234">MGTDIIELGRDWVTRHRARLSDLLLAGAAGALALQSEWQAGPGRTAAVLAVSVAAILVRRRWPVPALLAVTAAALLTVVLETPSGALLLVLGALMYSTALHTSHRRPWLYALSVSGILFLAGLLVDFDHWWAASSIGLFAWICGGGALGDAVRNRRAYIAEVTERALQAERTREDEARRRVMDERLRIARELHDVVAHHIAVINVQAGAAGHVIARHPEQAGPVLEVIREASDTVLREIKSVISVLREPGETDSTEPSPGLDRVPDLIRNFAATGFRIELRSDGEPRPLPAIADLAAYRIVQESLTNAHRYGRGAAEVTIAWTARAVTIEVLNDIGAARPGRPTGSGFGLLGMRERAAAAHGTVVAGPAPGGRFRVHVTLPATEPAGPPQHDAAADITAEGDQRS</sequence>
<keyword evidence="3" id="KW-0597">Phosphoprotein</keyword>
<dbReference type="PANTHER" id="PTHR24421:SF10">
    <property type="entry name" value="NITRATE_NITRITE SENSOR PROTEIN NARQ"/>
    <property type="match status" value="1"/>
</dbReference>
<proteinExistence type="predicted"/>
<comment type="caution">
    <text evidence="13">The sequence shown here is derived from an EMBL/GenBank/DDBJ whole genome shotgun (WGS) entry which is preliminary data.</text>
</comment>
<dbReference type="InterPro" id="IPR036890">
    <property type="entry name" value="HATPase_C_sf"/>
</dbReference>
<dbReference type="InterPro" id="IPR050482">
    <property type="entry name" value="Sensor_HK_TwoCompSys"/>
</dbReference>
<dbReference type="GO" id="GO:0016301">
    <property type="term" value="F:kinase activity"/>
    <property type="evidence" value="ECO:0007669"/>
    <property type="project" value="UniProtKB-KW"/>
</dbReference>
<feature type="domain" description="Signal transduction histidine kinase subgroup 3 dimerisation and phosphoacceptor" evidence="12">
    <location>
        <begin position="184"/>
        <end position="249"/>
    </location>
</feature>
<dbReference type="SUPFAM" id="SSF55874">
    <property type="entry name" value="ATPase domain of HSP90 chaperone/DNA topoisomerase II/histidine kinase"/>
    <property type="match status" value="1"/>
</dbReference>
<keyword evidence="6 13" id="KW-0418">Kinase</keyword>
<evidence type="ECO:0000256" key="2">
    <source>
        <dbReference type="ARBA" id="ARBA00012438"/>
    </source>
</evidence>
<protein>
    <recommendedName>
        <fullName evidence="2">histidine kinase</fullName>
        <ecNumber evidence="2">2.7.13.3</ecNumber>
    </recommendedName>
</protein>
<keyword evidence="8" id="KW-0902">Two-component regulatory system</keyword>